<dbReference type="Proteomes" id="UP001229421">
    <property type="component" value="Unassembled WGS sequence"/>
</dbReference>
<reference evidence="1" key="1">
    <citation type="journal article" date="2023" name="bioRxiv">
        <title>Improved chromosome-level genome assembly for marigold (Tagetes erecta).</title>
        <authorList>
            <person name="Jiang F."/>
            <person name="Yuan L."/>
            <person name="Wang S."/>
            <person name="Wang H."/>
            <person name="Xu D."/>
            <person name="Wang A."/>
            <person name="Fan W."/>
        </authorList>
    </citation>
    <scope>NUCLEOTIDE SEQUENCE</scope>
    <source>
        <strain evidence="1">WSJ</strain>
        <tissue evidence="1">Leaf</tissue>
    </source>
</reference>
<accession>A0AAD8NSL8</accession>
<evidence type="ECO:0000313" key="1">
    <source>
        <dbReference type="EMBL" id="KAK1419674.1"/>
    </source>
</evidence>
<proteinExistence type="predicted"/>
<protein>
    <submittedName>
        <fullName evidence="1">Uncharacterized protein</fullName>
    </submittedName>
</protein>
<dbReference type="AlphaFoldDB" id="A0AAD8NSL8"/>
<keyword evidence="2" id="KW-1185">Reference proteome</keyword>
<dbReference type="EMBL" id="JAUHHV010000007">
    <property type="protein sequence ID" value="KAK1419674.1"/>
    <property type="molecule type" value="Genomic_DNA"/>
</dbReference>
<evidence type="ECO:0000313" key="2">
    <source>
        <dbReference type="Proteomes" id="UP001229421"/>
    </source>
</evidence>
<organism evidence="1 2">
    <name type="scientific">Tagetes erecta</name>
    <name type="common">African marigold</name>
    <dbReference type="NCBI Taxonomy" id="13708"/>
    <lineage>
        <taxon>Eukaryota</taxon>
        <taxon>Viridiplantae</taxon>
        <taxon>Streptophyta</taxon>
        <taxon>Embryophyta</taxon>
        <taxon>Tracheophyta</taxon>
        <taxon>Spermatophyta</taxon>
        <taxon>Magnoliopsida</taxon>
        <taxon>eudicotyledons</taxon>
        <taxon>Gunneridae</taxon>
        <taxon>Pentapetalae</taxon>
        <taxon>asterids</taxon>
        <taxon>campanulids</taxon>
        <taxon>Asterales</taxon>
        <taxon>Asteraceae</taxon>
        <taxon>Asteroideae</taxon>
        <taxon>Heliantheae alliance</taxon>
        <taxon>Tageteae</taxon>
        <taxon>Tagetes</taxon>
    </lineage>
</organism>
<gene>
    <name evidence="1" type="ORF">QVD17_28929</name>
</gene>
<comment type="caution">
    <text evidence="1">The sequence shown here is derived from an EMBL/GenBank/DDBJ whole genome shotgun (WGS) entry which is preliminary data.</text>
</comment>
<name>A0AAD8NSL8_TARER</name>
<sequence length="97" mass="10602">MCTLTILSQPPLLMSHLRLPCCSTVCMYGGSVDLSDHLFEMVCVCVFTVVDGSRRSVDLGGHLFEMVCVFVDLDIDGVFLALAVMIKGCESSMAWHP</sequence>